<gene>
    <name evidence="3" type="ORF">BCR38DRAFT_414677</name>
</gene>
<evidence type="ECO:0000313" key="3">
    <source>
        <dbReference type="EMBL" id="ORY56164.1"/>
    </source>
</evidence>
<feature type="signal peptide" evidence="2">
    <location>
        <begin position="1"/>
        <end position="23"/>
    </location>
</feature>
<dbReference type="AlphaFoldDB" id="A0A1Y2DAI5"/>
<dbReference type="Proteomes" id="UP000193689">
    <property type="component" value="Unassembled WGS sequence"/>
</dbReference>
<comment type="caution">
    <text evidence="3">The sequence shown here is derived from an EMBL/GenBank/DDBJ whole genome shotgun (WGS) entry which is preliminary data.</text>
</comment>
<keyword evidence="2" id="KW-0732">Signal</keyword>
<feature type="region of interest" description="Disordered" evidence="1">
    <location>
        <begin position="23"/>
        <end position="42"/>
    </location>
</feature>
<evidence type="ECO:0000313" key="4">
    <source>
        <dbReference type="Proteomes" id="UP000193689"/>
    </source>
</evidence>
<evidence type="ECO:0000256" key="2">
    <source>
        <dbReference type="SAM" id="SignalP"/>
    </source>
</evidence>
<dbReference type="EMBL" id="MCFJ01000024">
    <property type="protein sequence ID" value="ORY56164.1"/>
    <property type="molecule type" value="Genomic_DNA"/>
</dbReference>
<feature type="region of interest" description="Disordered" evidence="1">
    <location>
        <begin position="84"/>
        <end position="103"/>
    </location>
</feature>
<dbReference type="GeneID" id="63775169"/>
<keyword evidence="4" id="KW-1185">Reference proteome</keyword>
<proteinExistence type="predicted"/>
<accession>A0A1Y2DAI5</accession>
<dbReference type="RefSeq" id="XP_040710010.1">
    <property type="nucleotide sequence ID" value="XM_040858957.1"/>
</dbReference>
<evidence type="ECO:0000256" key="1">
    <source>
        <dbReference type="SAM" id="MobiDB-lite"/>
    </source>
</evidence>
<feature type="chain" id="PRO_5012621225" evidence="2">
    <location>
        <begin position="24"/>
        <end position="153"/>
    </location>
</feature>
<reference evidence="3 4" key="1">
    <citation type="submission" date="2016-07" db="EMBL/GenBank/DDBJ databases">
        <title>Pervasive Adenine N6-methylation of Active Genes in Fungi.</title>
        <authorList>
            <consortium name="DOE Joint Genome Institute"/>
            <person name="Mondo S.J."/>
            <person name="Dannebaum R.O."/>
            <person name="Kuo R.C."/>
            <person name="Labutti K."/>
            <person name="Haridas S."/>
            <person name="Kuo A."/>
            <person name="Salamov A."/>
            <person name="Ahrendt S.R."/>
            <person name="Lipzen A."/>
            <person name="Sullivan W."/>
            <person name="Andreopoulos W.B."/>
            <person name="Clum A."/>
            <person name="Lindquist E."/>
            <person name="Daum C."/>
            <person name="Ramamoorthy G.K."/>
            <person name="Gryganskyi A."/>
            <person name="Culley D."/>
            <person name="Magnuson J.K."/>
            <person name="James T.Y."/>
            <person name="O'Malley M.A."/>
            <person name="Stajich J.E."/>
            <person name="Spatafora J.W."/>
            <person name="Visel A."/>
            <person name="Grigoriev I.V."/>
        </authorList>
    </citation>
    <scope>NUCLEOTIDE SEQUENCE [LARGE SCALE GENOMIC DNA]</scope>
    <source>
        <strain evidence="3 4">CBS 129021</strain>
    </source>
</reference>
<protein>
    <submittedName>
        <fullName evidence="3">Uncharacterized protein</fullName>
    </submittedName>
</protein>
<name>A0A1Y2DAI5_9PEZI</name>
<dbReference type="InParanoid" id="A0A1Y2DAI5"/>
<sequence>MGEPAFGVLFLFPANFLLPPSPGAPTAMMRQNHSSPARGRNKTLVNSNAESAGGTICKYVTTPDNTHGHRDILLSLKSDDVESVTSRDDAGNTGGCHAAGYDGTTTQQQHTKVMEIAAAFETIHRISGSTEEEVIEVPEVPSVWYGHLALLTA</sequence>
<organism evidence="3 4">
    <name type="scientific">Pseudomassariella vexata</name>
    <dbReference type="NCBI Taxonomy" id="1141098"/>
    <lineage>
        <taxon>Eukaryota</taxon>
        <taxon>Fungi</taxon>
        <taxon>Dikarya</taxon>
        <taxon>Ascomycota</taxon>
        <taxon>Pezizomycotina</taxon>
        <taxon>Sordariomycetes</taxon>
        <taxon>Xylariomycetidae</taxon>
        <taxon>Amphisphaeriales</taxon>
        <taxon>Pseudomassariaceae</taxon>
        <taxon>Pseudomassariella</taxon>
    </lineage>
</organism>